<evidence type="ECO:0000313" key="3">
    <source>
        <dbReference type="Proteomes" id="UP000018888"/>
    </source>
</evidence>
<gene>
    <name evidence="2" type="ORF">GLOIN_2v1489132</name>
</gene>
<dbReference type="EMBL" id="AUPC02000630">
    <property type="protein sequence ID" value="POG57733.1"/>
    <property type="molecule type" value="Genomic_DNA"/>
</dbReference>
<reference evidence="2 3" key="2">
    <citation type="journal article" date="2018" name="New Phytol.">
        <title>High intraspecific genome diversity in the model arbuscular mycorrhizal symbiont Rhizophagus irregularis.</title>
        <authorList>
            <person name="Chen E.C.H."/>
            <person name="Morin E."/>
            <person name="Beaudet D."/>
            <person name="Noel J."/>
            <person name="Yildirir G."/>
            <person name="Ndikumana S."/>
            <person name="Charron P."/>
            <person name="St-Onge C."/>
            <person name="Giorgi J."/>
            <person name="Kruger M."/>
            <person name="Marton T."/>
            <person name="Ropars J."/>
            <person name="Grigoriev I.V."/>
            <person name="Hainaut M."/>
            <person name="Henrissat B."/>
            <person name="Roux C."/>
            <person name="Martin F."/>
            <person name="Corradi N."/>
        </authorList>
    </citation>
    <scope>NUCLEOTIDE SEQUENCE [LARGE SCALE GENOMIC DNA]</scope>
    <source>
        <strain evidence="2 3">DAOM 197198</strain>
    </source>
</reference>
<comment type="caution">
    <text evidence="2">The sequence shown here is derived from an EMBL/GenBank/DDBJ whole genome shotgun (WGS) entry which is preliminary data.</text>
</comment>
<keyword evidence="3" id="KW-1185">Reference proteome</keyword>
<feature type="coiled-coil region" evidence="1">
    <location>
        <begin position="28"/>
        <end position="55"/>
    </location>
</feature>
<protein>
    <submittedName>
        <fullName evidence="2">Uncharacterized protein</fullName>
    </submittedName>
</protein>
<reference evidence="2 3" key="1">
    <citation type="journal article" date="2013" name="Proc. Natl. Acad. Sci. U.S.A.">
        <title>Genome of an arbuscular mycorrhizal fungus provides insight into the oldest plant symbiosis.</title>
        <authorList>
            <person name="Tisserant E."/>
            <person name="Malbreil M."/>
            <person name="Kuo A."/>
            <person name="Kohler A."/>
            <person name="Symeonidi A."/>
            <person name="Balestrini R."/>
            <person name="Charron P."/>
            <person name="Duensing N."/>
            <person name="Frei Dit Frey N."/>
            <person name="Gianinazzi-Pearson V."/>
            <person name="Gilbert L.B."/>
            <person name="Handa Y."/>
            <person name="Herr J.R."/>
            <person name="Hijri M."/>
            <person name="Koul R."/>
            <person name="Kawaguchi M."/>
            <person name="Krajinski F."/>
            <person name="Lammers P.J."/>
            <person name="Masclaux F.G."/>
            <person name="Murat C."/>
            <person name="Morin E."/>
            <person name="Ndikumana S."/>
            <person name="Pagni M."/>
            <person name="Petitpierre D."/>
            <person name="Requena N."/>
            <person name="Rosikiewicz P."/>
            <person name="Riley R."/>
            <person name="Saito K."/>
            <person name="San Clemente H."/>
            <person name="Shapiro H."/>
            <person name="van Tuinen D."/>
            <person name="Becard G."/>
            <person name="Bonfante P."/>
            <person name="Paszkowski U."/>
            <person name="Shachar-Hill Y.Y."/>
            <person name="Tuskan G.A."/>
            <person name="Young P.W."/>
            <person name="Sanders I.R."/>
            <person name="Henrissat B."/>
            <person name="Rensing S.A."/>
            <person name="Grigoriev I.V."/>
            <person name="Corradi N."/>
            <person name="Roux C."/>
            <person name="Martin F."/>
        </authorList>
    </citation>
    <scope>NUCLEOTIDE SEQUENCE [LARGE SCALE GENOMIC DNA]</scope>
    <source>
        <strain evidence="2 3">DAOM 197198</strain>
    </source>
</reference>
<dbReference type="Proteomes" id="UP000018888">
    <property type="component" value="Unassembled WGS sequence"/>
</dbReference>
<evidence type="ECO:0000256" key="1">
    <source>
        <dbReference type="SAM" id="Coils"/>
    </source>
</evidence>
<proteinExistence type="predicted"/>
<accession>A0A2P4NX90</accession>
<dbReference type="VEuPathDB" id="FungiDB:RhiirFUN_007793"/>
<evidence type="ECO:0000313" key="2">
    <source>
        <dbReference type="EMBL" id="POG57733.1"/>
    </source>
</evidence>
<dbReference type="AlphaFoldDB" id="A0A2P4NX90"/>
<keyword evidence="1" id="KW-0175">Coiled coil</keyword>
<sequence length="115" mass="13630">MEYTTARHDYEMKLFEVSSEAQTVPILLKKSEQRKREKELQKRKAEDILEHLRDHVDTIDHAIYTEYYRDEVGLKFQPCAVMDNRTLKRRADDNGNSQVEQMSLSQNLPEIFLAN</sequence>
<name>A0A2P4NX90_RHIID</name>
<organism evidence="2 3">
    <name type="scientific">Rhizophagus irregularis (strain DAOM 181602 / DAOM 197198 / MUCL 43194)</name>
    <name type="common">Arbuscular mycorrhizal fungus</name>
    <name type="synonym">Glomus intraradices</name>
    <dbReference type="NCBI Taxonomy" id="747089"/>
    <lineage>
        <taxon>Eukaryota</taxon>
        <taxon>Fungi</taxon>
        <taxon>Fungi incertae sedis</taxon>
        <taxon>Mucoromycota</taxon>
        <taxon>Glomeromycotina</taxon>
        <taxon>Glomeromycetes</taxon>
        <taxon>Glomerales</taxon>
        <taxon>Glomeraceae</taxon>
        <taxon>Rhizophagus</taxon>
    </lineage>
</organism>